<evidence type="ECO:0000256" key="9">
    <source>
        <dbReference type="ARBA" id="ARBA00023042"/>
    </source>
</evidence>
<evidence type="ECO:0000256" key="2">
    <source>
        <dbReference type="ARBA" id="ARBA00022664"/>
    </source>
</evidence>
<organism evidence="13">
    <name type="scientific">Rotavirus A</name>
    <dbReference type="NCBI Taxonomy" id="28875"/>
    <lineage>
        <taxon>Viruses</taxon>
        <taxon>Riboviria</taxon>
        <taxon>Orthornavirae</taxon>
        <taxon>Duplornaviricota</taxon>
        <taxon>Resentoviricetes</taxon>
        <taxon>Reovirales</taxon>
        <taxon>Sedoreoviridae</taxon>
        <taxon>Rotavirus</taxon>
        <taxon>Rotavirus alphagastroenteritidis</taxon>
    </lineage>
</organism>
<keyword evidence="11 12" id="KW-0511">Multifunctional enzyme</keyword>
<dbReference type="EMBL" id="KX814937">
    <property type="protein sequence ID" value="ARB49210.1"/>
    <property type="molecule type" value="Genomic_RNA"/>
</dbReference>
<reference evidence="13" key="1">
    <citation type="journal article" date="2017" name="J. Virol.">
        <title>Evidence of Group A rotavirus infection in bats, China.</title>
        <authorList>
            <person name="He B."/>
            <person name="Wu J."/>
            <person name="Tu C."/>
        </authorList>
    </citation>
    <scope>NUCLEOTIDE SEQUENCE</scope>
    <source>
        <strain evidence="13">RVA/Bat-wt/CHN/GLRL1/2005/G33P[48]</strain>
    </source>
</reference>
<dbReference type="HAMAP" id="MF_04124">
    <property type="entry name" value="Rota_VP3"/>
    <property type="match status" value="1"/>
</dbReference>
<evidence type="ECO:0000256" key="11">
    <source>
        <dbReference type="ARBA" id="ARBA00023268"/>
    </source>
</evidence>
<evidence type="ECO:0000256" key="3">
    <source>
        <dbReference type="ARBA" id="ARBA00022679"/>
    </source>
</evidence>
<dbReference type="InterPro" id="IPR011181">
    <property type="entry name" value="VP3_Rotav"/>
</dbReference>
<accession>A0A1V0FTY9</accession>
<evidence type="ECO:0000256" key="6">
    <source>
        <dbReference type="ARBA" id="ARBA00022741"/>
    </source>
</evidence>
<keyword evidence="10 12" id="KW-0342">GTP-binding</keyword>
<comment type="subunit">
    <text evidence="12">Interacts with VP1. Interacts with VP2.</text>
</comment>
<dbReference type="GO" id="GO:0016032">
    <property type="term" value="P:viral process"/>
    <property type="evidence" value="ECO:0007669"/>
    <property type="project" value="UniProtKB-UniRule"/>
</dbReference>
<evidence type="ECO:0000256" key="1">
    <source>
        <dbReference type="ARBA" id="ARBA00022603"/>
    </source>
</evidence>
<evidence type="ECO:0000256" key="5">
    <source>
        <dbReference type="ARBA" id="ARBA00022695"/>
    </source>
</evidence>
<feature type="region of interest" description="GTase/RTPase activity" evidence="12">
    <location>
        <begin position="559"/>
        <end position="839"/>
    </location>
</feature>
<dbReference type="EC" id="2.1.1.56" evidence="12"/>
<evidence type="ECO:0000256" key="7">
    <source>
        <dbReference type="ARBA" id="ARBA00022844"/>
    </source>
</evidence>
<dbReference type="GO" id="GO:0005525">
    <property type="term" value="F:GTP binding"/>
    <property type="evidence" value="ECO:0007669"/>
    <property type="project" value="UniProtKB-UniRule"/>
</dbReference>
<name>A0A1V0FTY9_9REOV</name>
<keyword evidence="4 12" id="KW-0949">S-adenosyl-L-methionine</keyword>
<keyword evidence="5 12" id="KW-0548">Nucleotidyltransferase</keyword>
<keyword evidence="8 12" id="KW-0694">RNA-binding</keyword>
<evidence type="ECO:0000256" key="12">
    <source>
        <dbReference type="HAMAP-Rule" id="MF_04124"/>
    </source>
</evidence>
<keyword evidence="12" id="KW-0899">Viral immunoevasion</keyword>
<proteinExistence type="inferred from homology"/>
<dbReference type="Pfam" id="PF06929">
    <property type="entry name" value="Rotavirus_VP3"/>
    <property type="match status" value="1"/>
</dbReference>
<dbReference type="EC" id="2.7.7.50" evidence="12"/>
<comment type="catalytic activity">
    <reaction evidence="12">
        <text>a 5'-end diphospho-ribonucleoside in mRNA + GTP + H(+) = a 5'-end (5'-triphosphoguanosine)-ribonucleoside in mRNA + diphosphate</text>
        <dbReference type="Rhea" id="RHEA:67012"/>
        <dbReference type="Rhea" id="RHEA-COMP:17165"/>
        <dbReference type="Rhea" id="RHEA-COMP:17166"/>
        <dbReference type="ChEBI" id="CHEBI:15378"/>
        <dbReference type="ChEBI" id="CHEBI:33019"/>
        <dbReference type="ChEBI" id="CHEBI:37565"/>
        <dbReference type="ChEBI" id="CHEBI:167616"/>
        <dbReference type="ChEBI" id="CHEBI:167617"/>
        <dbReference type="EC" id="2.7.7.50"/>
    </reaction>
</comment>
<dbReference type="GO" id="GO:0004484">
    <property type="term" value="F:mRNA guanylyltransferase activity"/>
    <property type="evidence" value="ECO:0007669"/>
    <property type="project" value="UniProtKB-UniRule"/>
</dbReference>
<evidence type="ECO:0000256" key="4">
    <source>
        <dbReference type="ARBA" id="ARBA00022691"/>
    </source>
</evidence>
<dbReference type="GO" id="GO:0004482">
    <property type="term" value="F:mRNA 5'-cap (guanine-N7-)-methyltransferase activity"/>
    <property type="evidence" value="ECO:0007669"/>
    <property type="project" value="UniProtKB-UniRule"/>
</dbReference>
<keyword evidence="9 12" id="KW-0506">mRNA capping</keyword>
<comment type="function">
    <text evidence="12">Multifunctional enzyme involved in mRNA capping. Catalyzes the formation of the 5' cap structure on the viral plus-strand transcripts. Specifically binds to GTP and displays guanylyltransferase and methyltransferase activities. Has affinity for ssRNA but not for dsRNA. Capping activity is non-specific and caps RNAs that initiate with either a G or an A residue. Together with VP1 polymerase, forms a VP1-VP3 complex positioned near the channels situated at each of the five-fold vertices of the core. Following infection, the outermost layer of the virus is lost, leaving a double-layered particle (DLP) made up of the core and VP6 shell. VP1 then catalyzes the transcription of fully conservative plus-strand genomic RNAs that are capped by VP3 and extruded through the DLP's channels into the cytoplasm where they function as mRNAs for translation of viral proteins. DLPs probably have an RNA triphosphatase activity as well, whereas open cores do not.</text>
</comment>
<evidence type="ECO:0000256" key="8">
    <source>
        <dbReference type="ARBA" id="ARBA00022884"/>
    </source>
</evidence>
<sequence>MKVLALNGWKFTDYADLQVYYHNHKYDDYENAYHISNITAYTVIYVHYSLEVVKILNESGIAAIIVHDEDELKILLKSNYTYDYDNDIVYLHDYSYYQKNQLRTDQWWLTTTDIEQYLPPTWTLKYIGYNGIVTRSEYNTTISIQNTATDDDIIFEYIYSNEVDFTQFFLKKLLERTTSALSFDRMSNRIFRERLYSRYPEAINIGPRNESMFLLLHYPKMENFAANVYTIKNVIRLPQSKWAGMVNTQFDIGQFKNMCNCLSSIYYFYFLYHEKPKIYMIGSAPSHWIKDLTERGINFTFETWDPLDTPYSNVHHKEMFFISDVKKLADVSVLYIDIRTDRKGQDWKLWRERVERETLDNLNIAYEFIKNRKRVVCCCKCTCMDLRLPSESIMLHFPTSQIRSEFYVLLSSKMNVDDFLYVSKGALYAYINSVKTNNVFHSPAYIFKNSHRKNMVKKPIIALYALSNKMNRKESVIDWCTRVNEGVLTFRLNNTFDNSCVLPFKDDLDNLYLPSDFTELKSTIITSYKGVTPMFGMSTSNDLKATGNNHIFLYLGSKYYSSVDKYANHMCISRRSHQSRFSEAASTLSGYFFRDISNGKYNLEKADDENIVSGHLYNALIWYRYTYTFDIVRWIQQQPVDYVSREGGNYIDHAPIEVNYARSYATELAIYLGDLTHTRYANEIDTYKNSVYSISCAEDPHYYIGLHFEVYPYKYDVTVPHSPGGLLFIIYNMIPDVVKIMEDMGIDVLYFGITTRDTYLLSDAINEANVSGDSATFYKFYMMFYREHTTIGLSRVITPQITLSFIITNTVRIDPTKLKIKSIYLRKIKGDTEYDMCER</sequence>
<protein>
    <recommendedName>
        <fullName evidence="12">Protein VP3</fullName>
    </recommendedName>
    <domain>
        <recommendedName>
            <fullName evidence="12">mRNA guanylyltransferase</fullName>
            <ecNumber evidence="12">2.7.7.50</ecNumber>
        </recommendedName>
    </domain>
    <domain>
        <recommendedName>
            <fullName evidence="12">mRNA (guanine-N(7))-methyltransferase</fullName>
            <ecNumber evidence="12">2.1.1.56</ecNumber>
        </recommendedName>
    </domain>
</protein>
<dbReference type="PIRSF" id="PIRSF004015">
    <property type="entry name" value="LigT_rotavirus"/>
    <property type="match status" value="1"/>
</dbReference>
<dbReference type="GO" id="GO:0003723">
    <property type="term" value="F:RNA binding"/>
    <property type="evidence" value="ECO:0007669"/>
    <property type="project" value="UniProtKB-UniRule"/>
</dbReference>
<comment type="catalytic activity">
    <reaction evidence="12">
        <text>a 5'-end (5'-triphosphoguanosine)-ribonucleoside in mRNA + S-adenosyl-L-methionine = a 5'-end (N(7)-methyl 5'-triphosphoguanosine)-ribonucleoside in mRNA + S-adenosyl-L-homocysteine</text>
        <dbReference type="Rhea" id="RHEA:67008"/>
        <dbReference type="Rhea" id="RHEA-COMP:17166"/>
        <dbReference type="Rhea" id="RHEA-COMP:17167"/>
        <dbReference type="ChEBI" id="CHEBI:57856"/>
        <dbReference type="ChEBI" id="CHEBI:59789"/>
        <dbReference type="ChEBI" id="CHEBI:156461"/>
        <dbReference type="ChEBI" id="CHEBI:167617"/>
        <dbReference type="EC" id="2.1.1.56"/>
    </reaction>
</comment>
<dbReference type="GO" id="GO:0019013">
    <property type="term" value="C:viral nucleocapsid"/>
    <property type="evidence" value="ECO:0007669"/>
    <property type="project" value="UniProtKB-UniRule"/>
</dbReference>
<keyword evidence="7 12" id="KW-0946">Virion</keyword>
<comment type="caution">
    <text evidence="12">Lacks conserved residue(s) required for the propagation of feature annotation.</text>
</comment>
<dbReference type="PROSITE" id="PS51589">
    <property type="entry name" value="SAM_MT56_VP3"/>
    <property type="match status" value="1"/>
</dbReference>
<evidence type="ECO:0000313" key="13">
    <source>
        <dbReference type="EMBL" id="ARB49210.1"/>
    </source>
</evidence>
<comment type="subcellular location">
    <subcellularLocation>
        <location evidence="12">Virion</location>
    </subcellularLocation>
    <text evidence="12">Attached inside the inner capsid as a minor component. There are about 11 to 12 copies per virion.</text>
</comment>
<keyword evidence="2 12" id="KW-0507">mRNA processing</keyword>
<evidence type="ECO:0000256" key="10">
    <source>
        <dbReference type="ARBA" id="ARBA00023134"/>
    </source>
</evidence>
<keyword evidence="3 12" id="KW-0808">Transferase</keyword>
<comment type="similarity">
    <text evidence="12">Belongs to the rotavirus VP3 family.</text>
</comment>
<keyword evidence="1 12" id="KW-0489">Methyltransferase</keyword>
<keyword evidence="6 12" id="KW-0547">Nucleotide-binding</keyword>
<keyword evidence="12" id="KW-0945">Host-virus interaction</keyword>